<dbReference type="AlphaFoldDB" id="W2VNH7"/>
<dbReference type="OrthoDB" id="145575at2759"/>
<dbReference type="Proteomes" id="UP000018958">
    <property type="component" value="Unassembled WGS sequence"/>
</dbReference>
<accession>W2VNH7</accession>
<name>W2VNH7_PHYNI</name>
<feature type="non-terminal residue" evidence="2">
    <location>
        <position position="98"/>
    </location>
</feature>
<gene>
    <name evidence="2" type="ORF">F441_22762</name>
</gene>
<organism evidence="2 3">
    <name type="scientific">Phytophthora nicotianae CJ01A1</name>
    <dbReference type="NCBI Taxonomy" id="1317063"/>
    <lineage>
        <taxon>Eukaryota</taxon>
        <taxon>Sar</taxon>
        <taxon>Stramenopiles</taxon>
        <taxon>Oomycota</taxon>
        <taxon>Peronosporomycetes</taxon>
        <taxon>Peronosporales</taxon>
        <taxon>Peronosporaceae</taxon>
        <taxon>Phytophthora</taxon>
    </lineage>
</organism>
<evidence type="ECO:0000256" key="1">
    <source>
        <dbReference type="SAM" id="MobiDB-lite"/>
    </source>
</evidence>
<feature type="region of interest" description="Disordered" evidence="1">
    <location>
        <begin position="1"/>
        <end position="25"/>
    </location>
</feature>
<evidence type="ECO:0000313" key="2">
    <source>
        <dbReference type="EMBL" id="ETO99814.1"/>
    </source>
</evidence>
<evidence type="ECO:0000313" key="3">
    <source>
        <dbReference type="Proteomes" id="UP000018958"/>
    </source>
</evidence>
<sequence>MLRDRAAQKAASSPTERGSAVTGVNRYSPEKLESFFQSAMGRFLEEQRTATAPEGPTPTGAPDVEMASVGSLDHHLLPNEYDPDDLDLIVKKVTDLGR</sequence>
<dbReference type="EMBL" id="ANIX01005042">
    <property type="protein sequence ID" value="ETO99814.1"/>
    <property type="molecule type" value="Genomic_DNA"/>
</dbReference>
<reference evidence="2 3" key="1">
    <citation type="submission" date="2013-11" db="EMBL/GenBank/DDBJ databases">
        <title>The Genome Sequence of Phytophthora parasitica CJ01A1.</title>
        <authorList>
            <consortium name="The Broad Institute Genomics Platform"/>
            <person name="Russ C."/>
            <person name="Tyler B."/>
            <person name="Panabieres F."/>
            <person name="Shan W."/>
            <person name="Tripathy S."/>
            <person name="Grunwald N."/>
            <person name="Machado M."/>
            <person name="Johnson C.S."/>
            <person name="Walker B."/>
            <person name="Young S.K."/>
            <person name="Zeng Q."/>
            <person name="Gargeya S."/>
            <person name="Fitzgerald M."/>
            <person name="Haas B."/>
            <person name="Abouelleil A."/>
            <person name="Allen A.W."/>
            <person name="Alvarado L."/>
            <person name="Arachchi H.M."/>
            <person name="Berlin A.M."/>
            <person name="Chapman S.B."/>
            <person name="Gainer-Dewar J."/>
            <person name="Goldberg J."/>
            <person name="Griggs A."/>
            <person name="Gujja S."/>
            <person name="Hansen M."/>
            <person name="Howarth C."/>
            <person name="Imamovic A."/>
            <person name="Ireland A."/>
            <person name="Larimer J."/>
            <person name="McCowan C."/>
            <person name="Murphy C."/>
            <person name="Pearson M."/>
            <person name="Poon T.W."/>
            <person name="Priest M."/>
            <person name="Roberts A."/>
            <person name="Saif S."/>
            <person name="Shea T."/>
            <person name="Sisk P."/>
            <person name="Sykes S."/>
            <person name="Wortman J."/>
            <person name="Nusbaum C."/>
            <person name="Birren B."/>
        </authorList>
    </citation>
    <scope>NUCLEOTIDE SEQUENCE [LARGE SCALE GENOMIC DNA]</scope>
    <source>
        <strain evidence="2 3">CJ01A1</strain>
    </source>
</reference>
<protein>
    <submittedName>
        <fullName evidence="2">Uncharacterized protein</fullName>
    </submittedName>
</protein>
<proteinExistence type="predicted"/>
<comment type="caution">
    <text evidence="2">The sequence shown here is derived from an EMBL/GenBank/DDBJ whole genome shotgun (WGS) entry which is preliminary data.</text>
</comment>